<dbReference type="Gene3D" id="3.20.20.80">
    <property type="entry name" value="Glycosidases"/>
    <property type="match status" value="1"/>
</dbReference>
<evidence type="ECO:0000256" key="1">
    <source>
        <dbReference type="ARBA" id="ARBA00004191"/>
    </source>
</evidence>
<dbReference type="FunFam" id="3.20.20.80:FF:000105">
    <property type="entry name" value="Glucan 1,3-beta-glucosidase"/>
    <property type="match status" value="1"/>
</dbReference>
<keyword evidence="3" id="KW-0134">Cell wall</keyword>
<comment type="similarity">
    <text evidence="2 13">Belongs to the glycosyl hydrolase 17 family.</text>
</comment>
<evidence type="ECO:0000256" key="11">
    <source>
        <dbReference type="ARBA" id="ARBA00038929"/>
    </source>
</evidence>
<evidence type="ECO:0000313" key="16">
    <source>
        <dbReference type="EMBL" id="ODQ70880.1"/>
    </source>
</evidence>
<evidence type="ECO:0000256" key="4">
    <source>
        <dbReference type="ARBA" id="ARBA00022525"/>
    </source>
</evidence>
<evidence type="ECO:0000256" key="9">
    <source>
        <dbReference type="ARBA" id="ARBA00023316"/>
    </source>
</evidence>
<dbReference type="GO" id="GO:0031505">
    <property type="term" value="P:fungal-type cell wall organization"/>
    <property type="evidence" value="ECO:0007669"/>
    <property type="project" value="EnsemblFungi"/>
</dbReference>
<keyword evidence="6 14" id="KW-0378">Hydrolase</keyword>
<dbReference type="PROSITE" id="PS00587">
    <property type="entry name" value="GLYCOSYL_HYDROL_F17"/>
    <property type="match status" value="1"/>
</dbReference>
<evidence type="ECO:0000256" key="8">
    <source>
        <dbReference type="ARBA" id="ARBA00023295"/>
    </source>
</evidence>
<dbReference type="InterPro" id="IPR017853">
    <property type="entry name" value="GH"/>
</dbReference>
<dbReference type="Proteomes" id="UP000094385">
    <property type="component" value="Unassembled WGS sequence"/>
</dbReference>
<dbReference type="EC" id="3.2.1.58" evidence="11"/>
<protein>
    <recommendedName>
        <fullName evidence="11">glucan 1,3-beta-glucosidase</fullName>
        <ecNumber evidence="11">3.2.1.58</ecNumber>
    </recommendedName>
    <alternativeName>
        <fullName evidence="12">Exo-1,3-beta-glucanase</fullName>
    </alternativeName>
</protein>
<accession>A0A1E3PZU1</accession>
<evidence type="ECO:0000256" key="14">
    <source>
        <dbReference type="RuleBase" id="RU004336"/>
    </source>
</evidence>
<keyword evidence="4" id="KW-0964">Secreted</keyword>
<name>A0A1E3PZU1_LIPST</name>
<evidence type="ECO:0000256" key="12">
    <source>
        <dbReference type="ARBA" id="ARBA00041761"/>
    </source>
</evidence>
<dbReference type="SUPFAM" id="SSF51445">
    <property type="entry name" value="(Trans)glycosidases"/>
    <property type="match status" value="1"/>
</dbReference>
<proteinExistence type="inferred from homology"/>
<comment type="subcellular location">
    <subcellularLocation>
        <location evidence="1">Secreted</location>
        <location evidence="1">Cell wall</location>
    </subcellularLocation>
</comment>
<evidence type="ECO:0000313" key="17">
    <source>
        <dbReference type="Proteomes" id="UP000094385"/>
    </source>
</evidence>
<evidence type="ECO:0000256" key="13">
    <source>
        <dbReference type="RuleBase" id="RU004335"/>
    </source>
</evidence>
<evidence type="ECO:0000256" key="10">
    <source>
        <dbReference type="ARBA" id="ARBA00036824"/>
    </source>
</evidence>
<evidence type="ECO:0000256" key="6">
    <source>
        <dbReference type="ARBA" id="ARBA00022801"/>
    </source>
</evidence>
<dbReference type="PANTHER" id="PTHR16631:SF26">
    <property type="entry name" value="GLUCAN 1,3-BETA-GLUCOSIDASE"/>
    <property type="match status" value="1"/>
</dbReference>
<sequence length="306" mass="32693">MRFPSAIAALASVIGCVSAIGSLGFDLGVQRNNDAGCKVTSDYISDFSTIGGDASVVRVYAASDCSTLANILPAIQQSNFKLFVGVWPTDDAHYAAEKAALSAYLPTIDSSYIIAVTVGSEALYRGDLSASDLASRIDEVRTLVHGISGYENTPVGTVDSWNVLVDGANAEVIQTADIVIANAFSYWQGQTMANSSHSFFDDIMQALQVIQTTKGSTDITFWVGETGWPTDGGSFENAVPSVDNAAQFWQESVCGIRAWGINTLVFEAFDESWKPVTSGIQGVETHWGVWTNDDTSPKYSLNCAFA</sequence>
<feature type="signal peptide" evidence="15">
    <location>
        <begin position="1"/>
        <end position="19"/>
    </location>
</feature>
<dbReference type="GO" id="GO:0009277">
    <property type="term" value="C:fungal-type cell wall"/>
    <property type="evidence" value="ECO:0007669"/>
    <property type="project" value="EnsemblFungi"/>
</dbReference>
<dbReference type="InterPro" id="IPR050732">
    <property type="entry name" value="Beta-glucan_modifiers"/>
</dbReference>
<comment type="catalytic activity">
    <reaction evidence="10">
        <text>Successive hydrolysis of beta-D-glucose units from the non-reducing ends of (1-&gt;3)-beta-D-glucans, releasing alpha-glucose.</text>
        <dbReference type="EC" id="3.2.1.58"/>
    </reaction>
</comment>
<evidence type="ECO:0000256" key="5">
    <source>
        <dbReference type="ARBA" id="ARBA00022729"/>
    </source>
</evidence>
<dbReference type="STRING" id="675824.A0A1E3PZU1"/>
<keyword evidence="5 15" id="KW-0732">Signal</keyword>
<dbReference type="GO" id="GO:0005975">
    <property type="term" value="P:carbohydrate metabolic process"/>
    <property type="evidence" value="ECO:0007669"/>
    <property type="project" value="InterPro"/>
</dbReference>
<dbReference type="PANTHER" id="PTHR16631">
    <property type="entry name" value="GLUCAN 1,3-BETA-GLUCOSIDASE"/>
    <property type="match status" value="1"/>
</dbReference>
<keyword evidence="17" id="KW-1185">Reference proteome</keyword>
<dbReference type="PROSITE" id="PS51257">
    <property type="entry name" value="PROKAR_LIPOPROTEIN"/>
    <property type="match status" value="1"/>
</dbReference>
<dbReference type="GO" id="GO:0005576">
    <property type="term" value="C:extracellular region"/>
    <property type="evidence" value="ECO:0007669"/>
    <property type="project" value="EnsemblFungi"/>
</dbReference>
<dbReference type="Pfam" id="PF00332">
    <property type="entry name" value="Glyco_hydro_17"/>
    <property type="match status" value="1"/>
</dbReference>
<keyword evidence="9" id="KW-0961">Cell wall biogenesis/degradation</keyword>
<organism evidence="16 17">
    <name type="scientific">Lipomyces starkeyi NRRL Y-11557</name>
    <dbReference type="NCBI Taxonomy" id="675824"/>
    <lineage>
        <taxon>Eukaryota</taxon>
        <taxon>Fungi</taxon>
        <taxon>Dikarya</taxon>
        <taxon>Ascomycota</taxon>
        <taxon>Saccharomycotina</taxon>
        <taxon>Lipomycetes</taxon>
        <taxon>Lipomycetales</taxon>
        <taxon>Lipomycetaceae</taxon>
        <taxon>Lipomyces</taxon>
    </lineage>
</organism>
<dbReference type="AlphaFoldDB" id="A0A1E3PZU1"/>
<dbReference type="GO" id="GO:0009986">
    <property type="term" value="C:cell surface"/>
    <property type="evidence" value="ECO:0007669"/>
    <property type="project" value="TreeGrafter"/>
</dbReference>
<dbReference type="GO" id="GO:0042973">
    <property type="term" value="F:glucan endo-1,3-beta-D-glucosidase activity"/>
    <property type="evidence" value="ECO:0007669"/>
    <property type="project" value="EnsemblFungi"/>
</dbReference>
<reference evidence="16 17" key="1">
    <citation type="journal article" date="2016" name="Proc. Natl. Acad. Sci. U.S.A.">
        <title>Comparative genomics of biotechnologically important yeasts.</title>
        <authorList>
            <person name="Riley R."/>
            <person name="Haridas S."/>
            <person name="Wolfe K.H."/>
            <person name="Lopes M.R."/>
            <person name="Hittinger C.T."/>
            <person name="Goeker M."/>
            <person name="Salamov A.A."/>
            <person name="Wisecaver J.H."/>
            <person name="Long T.M."/>
            <person name="Calvey C.H."/>
            <person name="Aerts A.L."/>
            <person name="Barry K.W."/>
            <person name="Choi C."/>
            <person name="Clum A."/>
            <person name="Coughlan A.Y."/>
            <person name="Deshpande S."/>
            <person name="Douglass A.P."/>
            <person name="Hanson S.J."/>
            <person name="Klenk H.-P."/>
            <person name="LaButti K.M."/>
            <person name="Lapidus A."/>
            <person name="Lindquist E.A."/>
            <person name="Lipzen A.M."/>
            <person name="Meier-Kolthoff J.P."/>
            <person name="Ohm R.A."/>
            <person name="Otillar R.P."/>
            <person name="Pangilinan J.L."/>
            <person name="Peng Y."/>
            <person name="Rokas A."/>
            <person name="Rosa C.A."/>
            <person name="Scheuner C."/>
            <person name="Sibirny A.A."/>
            <person name="Slot J.C."/>
            <person name="Stielow J.B."/>
            <person name="Sun H."/>
            <person name="Kurtzman C.P."/>
            <person name="Blackwell M."/>
            <person name="Grigoriev I.V."/>
            <person name="Jeffries T.W."/>
        </authorList>
    </citation>
    <scope>NUCLEOTIDE SEQUENCE [LARGE SCALE GENOMIC DNA]</scope>
    <source>
        <strain evidence="16 17">NRRL Y-11557</strain>
    </source>
</reference>
<dbReference type="GO" id="GO:0004338">
    <property type="term" value="F:glucan exo-1,3-beta-glucosidase activity"/>
    <property type="evidence" value="ECO:0007669"/>
    <property type="project" value="UniProtKB-EC"/>
</dbReference>
<gene>
    <name evidence="16" type="ORF">LIPSTDRAFT_74374</name>
</gene>
<evidence type="ECO:0000256" key="3">
    <source>
        <dbReference type="ARBA" id="ARBA00022512"/>
    </source>
</evidence>
<dbReference type="EMBL" id="KV454299">
    <property type="protein sequence ID" value="ODQ70880.1"/>
    <property type="molecule type" value="Genomic_DNA"/>
</dbReference>
<keyword evidence="8 14" id="KW-0326">Glycosidase</keyword>
<evidence type="ECO:0000256" key="7">
    <source>
        <dbReference type="ARBA" id="ARBA00023180"/>
    </source>
</evidence>
<dbReference type="OrthoDB" id="1293114at2759"/>
<keyword evidence="7" id="KW-0325">Glycoprotein</keyword>
<evidence type="ECO:0000256" key="2">
    <source>
        <dbReference type="ARBA" id="ARBA00008773"/>
    </source>
</evidence>
<dbReference type="InterPro" id="IPR000490">
    <property type="entry name" value="Glyco_hydro_17"/>
</dbReference>
<evidence type="ECO:0000256" key="15">
    <source>
        <dbReference type="SAM" id="SignalP"/>
    </source>
</evidence>
<feature type="chain" id="PRO_5009134023" description="glucan 1,3-beta-glucosidase" evidence="15">
    <location>
        <begin position="20"/>
        <end position="306"/>
    </location>
</feature>